<dbReference type="PANTHER" id="PTHR35093:SF8">
    <property type="entry name" value="OUTER MEMBRANE PROTEIN NMB0088-RELATED"/>
    <property type="match status" value="1"/>
</dbReference>
<evidence type="ECO:0000256" key="6">
    <source>
        <dbReference type="ARBA" id="ARBA00023136"/>
    </source>
</evidence>
<evidence type="ECO:0000256" key="4">
    <source>
        <dbReference type="ARBA" id="ARBA00022692"/>
    </source>
</evidence>
<reference evidence="9" key="2">
    <citation type="submission" date="2021-04" db="EMBL/GenBank/DDBJ databases">
        <authorList>
            <person name="Gilroy R."/>
        </authorList>
    </citation>
    <scope>NUCLEOTIDE SEQUENCE</scope>
    <source>
        <strain evidence="9">CHK186-16707</strain>
    </source>
</reference>
<sequence length="406" mass="44311">MKHLTSLIGAALVLAVTASGARAEGFGITEWSARGMALAGGMVARADDASAVAYNPAGITQLPGTTLMFGSALSLPSGSIETRVNGKTTDTDAKKDYWILPHFYATHQMTDSLWLGVGVFPRFGLGNGFPGNWPGSAGMTDVVVHTITVNPNIAWKINDHVSVAAGIEFSGGDMTLKQHYLTPVDNRSKLKGMGGALGANLALHVRFNNQWSAGLAYRSRMALNIHGTARWDKQPGGLMQNSDLHGTMSLPDTISLGVAWKPRPNLSFEADVVCNTWSNYRHLDIYLENPTNQVLIQPKHWRDTWAFSGSVEYKPLDWLALRAGYTYETSPMNHANADYLVPSNGRQYFTLGTGFFWNQWTLDIGYTFIKVRDLSYDQAANGLTVLPGRSHNVRAHNVGVSLGYTF</sequence>
<accession>A0A9D2HC47</accession>
<proteinExistence type="inferred from homology"/>
<dbReference type="Gene3D" id="2.40.160.60">
    <property type="entry name" value="Outer membrane protein transport protein (OMPP1/FadL/TodX)"/>
    <property type="match status" value="1"/>
</dbReference>
<evidence type="ECO:0000313" key="10">
    <source>
        <dbReference type="Proteomes" id="UP000824225"/>
    </source>
</evidence>
<evidence type="ECO:0000256" key="7">
    <source>
        <dbReference type="ARBA" id="ARBA00023237"/>
    </source>
</evidence>
<feature type="chain" id="PRO_5039700541" evidence="8">
    <location>
        <begin position="24"/>
        <end position="406"/>
    </location>
</feature>
<gene>
    <name evidence="9" type="ORF">H9962_01075</name>
</gene>
<keyword evidence="3" id="KW-1134">Transmembrane beta strand</keyword>
<organism evidence="9 10">
    <name type="scientific">Candidatus Mailhella merdigallinarum</name>
    <dbReference type="NCBI Taxonomy" id="2838658"/>
    <lineage>
        <taxon>Bacteria</taxon>
        <taxon>Pseudomonadati</taxon>
        <taxon>Thermodesulfobacteriota</taxon>
        <taxon>Desulfovibrionia</taxon>
        <taxon>Desulfovibrionales</taxon>
        <taxon>Desulfovibrionaceae</taxon>
        <taxon>Mailhella</taxon>
    </lineage>
</organism>
<comment type="subcellular location">
    <subcellularLocation>
        <location evidence="1">Cell outer membrane</location>
        <topology evidence="1">Multi-pass membrane protein</topology>
    </subcellularLocation>
</comment>
<dbReference type="GO" id="GO:0015483">
    <property type="term" value="F:long-chain fatty acid transporting porin activity"/>
    <property type="evidence" value="ECO:0007669"/>
    <property type="project" value="TreeGrafter"/>
</dbReference>
<evidence type="ECO:0000256" key="1">
    <source>
        <dbReference type="ARBA" id="ARBA00004571"/>
    </source>
</evidence>
<evidence type="ECO:0000256" key="8">
    <source>
        <dbReference type="SAM" id="SignalP"/>
    </source>
</evidence>
<dbReference type="GO" id="GO:0009279">
    <property type="term" value="C:cell outer membrane"/>
    <property type="evidence" value="ECO:0007669"/>
    <property type="project" value="UniProtKB-SubCell"/>
</dbReference>
<reference evidence="9" key="1">
    <citation type="journal article" date="2021" name="PeerJ">
        <title>Extensive microbial diversity within the chicken gut microbiome revealed by metagenomics and culture.</title>
        <authorList>
            <person name="Gilroy R."/>
            <person name="Ravi A."/>
            <person name="Getino M."/>
            <person name="Pursley I."/>
            <person name="Horton D.L."/>
            <person name="Alikhan N.F."/>
            <person name="Baker D."/>
            <person name="Gharbi K."/>
            <person name="Hall N."/>
            <person name="Watson M."/>
            <person name="Adriaenssens E.M."/>
            <person name="Foster-Nyarko E."/>
            <person name="Jarju S."/>
            <person name="Secka A."/>
            <person name="Antonio M."/>
            <person name="Oren A."/>
            <person name="Chaudhuri R.R."/>
            <person name="La Ragione R."/>
            <person name="Hildebrand F."/>
            <person name="Pallen M.J."/>
        </authorList>
    </citation>
    <scope>NUCLEOTIDE SEQUENCE</scope>
    <source>
        <strain evidence="9">CHK186-16707</strain>
    </source>
</reference>
<keyword evidence="5 8" id="KW-0732">Signal</keyword>
<evidence type="ECO:0000256" key="5">
    <source>
        <dbReference type="ARBA" id="ARBA00022729"/>
    </source>
</evidence>
<evidence type="ECO:0000256" key="3">
    <source>
        <dbReference type="ARBA" id="ARBA00022452"/>
    </source>
</evidence>
<dbReference type="Proteomes" id="UP000824225">
    <property type="component" value="Unassembled WGS sequence"/>
</dbReference>
<dbReference type="AlphaFoldDB" id="A0A9D2HC47"/>
<comment type="caution">
    <text evidence="9">The sequence shown here is derived from an EMBL/GenBank/DDBJ whole genome shotgun (WGS) entry which is preliminary data.</text>
</comment>
<evidence type="ECO:0000313" key="9">
    <source>
        <dbReference type="EMBL" id="HJA07774.1"/>
    </source>
</evidence>
<keyword evidence="7" id="KW-0998">Cell outer membrane</keyword>
<dbReference type="SUPFAM" id="SSF56935">
    <property type="entry name" value="Porins"/>
    <property type="match status" value="1"/>
</dbReference>
<name>A0A9D2HC47_9BACT</name>
<keyword evidence="4" id="KW-0812">Transmembrane</keyword>
<dbReference type="Pfam" id="PF03349">
    <property type="entry name" value="Toluene_X"/>
    <property type="match status" value="1"/>
</dbReference>
<dbReference type="EMBL" id="DXAN01000003">
    <property type="protein sequence ID" value="HJA07774.1"/>
    <property type="molecule type" value="Genomic_DNA"/>
</dbReference>
<dbReference type="PANTHER" id="PTHR35093">
    <property type="entry name" value="OUTER MEMBRANE PROTEIN NMB0088-RELATED"/>
    <property type="match status" value="1"/>
</dbReference>
<keyword evidence="6" id="KW-0472">Membrane</keyword>
<comment type="similarity">
    <text evidence="2">Belongs to the OmpP1/FadL family.</text>
</comment>
<feature type="signal peptide" evidence="8">
    <location>
        <begin position="1"/>
        <end position="23"/>
    </location>
</feature>
<protein>
    <submittedName>
        <fullName evidence="9">Outer membrane protein transport protein</fullName>
    </submittedName>
</protein>
<dbReference type="InterPro" id="IPR005017">
    <property type="entry name" value="OMPP1/FadL/TodX"/>
</dbReference>
<evidence type="ECO:0000256" key="2">
    <source>
        <dbReference type="ARBA" id="ARBA00008163"/>
    </source>
</evidence>